<accession>A0A495PV18</accession>
<dbReference type="Gene3D" id="3.40.50.1820">
    <property type="entry name" value="alpha/beta hydrolase"/>
    <property type="match status" value="1"/>
</dbReference>
<protein>
    <recommendedName>
        <fullName evidence="3">Pimeloyl-ACP methyl ester carboxylesterase</fullName>
    </recommendedName>
</protein>
<comment type="caution">
    <text evidence="1">The sequence shown here is derived from an EMBL/GenBank/DDBJ whole genome shotgun (WGS) entry which is preliminary data.</text>
</comment>
<reference evidence="1 2" key="1">
    <citation type="submission" date="2018-10" db="EMBL/GenBank/DDBJ databases">
        <title>Genomic Encyclopedia of Archaeal and Bacterial Type Strains, Phase II (KMG-II): from individual species to whole genera.</title>
        <authorList>
            <person name="Goeker M."/>
        </authorList>
    </citation>
    <scope>NUCLEOTIDE SEQUENCE [LARGE SCALE GENOMIC DNA]</scope>
    <source>
        <strain evidence="1 2">DSM 19839</strain>
    </source>
</reference>
<dbReference type="EMBL" id="RBLG01000002">
    <property type="protein sequence ID" value="RKS53308.1"/>
    <property type="molecule type" value="Genomic_DNA"/>
</dbReference>
<dbReference type="AlphaFoldDB" id="A0A495PV18"/>
<organism evidence="1 2">
    <name type="scientific">Gillisia mitskevichiae</name>
    <dbReference type="NCBI Taxonomy" id="270921"/>
    <lineage>
        <taxon>Bacteria</taxon>
        <taxon>Pseudomonadati</taxon>
        <taxon>Bacteroidota</taxon>
        <taxon>Flavobacteriia</taxon>
        <taxon>Flavobacteriales</taxon>
        <taxon>Flavobacteriaceae</taxon>
        <taxon>Gillisia</taxon>
    </lineage>
</organism>
<evidence type="ECO:0008006" key="3">
    <source>
        <dbReference type="Google" id="ProtNLM"/>
    </source>
</evidence>
<gene>
    <name evidence="1" type="ORF">BC962_1558</name>
</gene>
<evidence type="ECO:0000313" key="2">
    <source>
        <dbReference type="Proteomes" id="UP000276282"/>
    </source>
</evidence>
<evidence type="ECO:0000313" key="1">
    <source>
        <dbReference type="EMBL" id="RKS53308.1"/>
    </source>
</evidence>
<proteinExistence type="predicted"/>
<dbReference type="InterPro" id="IPR029058">
    <property type="entry name" value="AB_hydrolase_fold"/>
</dbReference>
<dbReference type="SUPFAM" id="SSF53474">
    <property type="entry name" value="alpha/beta-Hydrolases"/>
    <property type="match status" value="1"/>
</dbReference>
<name>A0A495PV18_9FLAO</name>
<sequence length="227" mass="26651">MLNTNEIVHVYFVPGMAANPSIFEYIKLSTDQFQIHWLEWLIPEPKESLKEYALRMNSFIKHDNVVLIGVSFGGIVVQEMSKYLSLRRLIIISSVKCRRELPRRMRYASNKGLVKFIPTSLLNHIDHFEKFAFGDFLKKRTELYKKYLSIRDVNYVDWAIENMINWDCKEPIPGIIHIHGDEDIVFPYKYIDGCITVNGGTHIMVVNRFRWFNKYLPSIIMTGKKGD</sequence>
<dbReference type="RefSeq" id="WP_183075467.1">
    <property type="nucleotide sequence ID" value="NZ_RBLG01000002.1"/>
</dbReference>
<dbReference type="Proteomes" id="UP000276282">
    <property type="component" value="Unassembled WGS sequence"/>
</dbReference>
<keyword evidence="2" id="KW-1185">Reference proteome</keyword>